<keyword evidence="4 7" id="KW-0694">RNA-binding</keyword>
<dbReference type="HAMAP" id="MF_00083">
    <property type="entry name" value="Pept_tRNA_hydro_bact"/>
    <property type="match status" value="1"/>
</dbReference>
<dbReference type="PANTHER" id="PTHR17224">
    <property type="entry name" value="PEPTIDYL-TRNA HYDROLASE"/>
    <property type="match status" value="1"/>
</dbReference>
<comment type="function">
    <text evidence="7">Hydrolyzes ribosome-free peptidyl-tRNAs (with 1 or more amino acids incorporated), which drop off the ribosome during protein synthesis, or as a result of ribosome stalling.</text>
</comment>
<sequence length="192" mass="21081">MYLIVGLGNPGPDYMHTRHNVGFDCLDMLASDIGASLDRTRFRGYFGEGRIGTEKVLLLKPSTYMNLSGESVGEAAAFYKIPPENIILVYDDISLEVGRLRIRKKGSPGGHNGIKSVTAHLGTDLFPRVKIGIGGPQRDLVRHVLGRFQPEEREVMDRTLTAAKDAVIAMVRTGIDSAISEYNSFRAEQVSS</sequence>
<comment type="catalytic activity">
    <reaction evidence="7 8">
        <text>an N-acyl-L-alpha-aminoacyl-tRNA + H2O = an N-acyl-L-amino acid + a tRNA + H(+)</text>
        <dbReference type="Rhea" id="RHEA:54448"/>
        <dbReference type="Rhea" id="RHEA-COMP:10123"/>
        <dbReference type="Rhea" id="RHEA-COMP:13883"/>
        <dbReference type="ChEBI" id="CHEBI:15377"/>
        <dbReference type="ChEBI" id="CHEBI:15378"/>
        <dbReference type="ChEBI" id="CHEBI:59874"/>
        <dbReference type="ChEBI" id="CHEBI:78442"/>
        <dbReference type="ChEBI" id="CHEBI:138191"/>
        <dbReference type="EC" id="3.1.1.29"/>
    </reaction>
</comment>
<feature type="binding site" evidence="7">
    <location>
        <position position="66"/>
    </location>
    <ligand>
        <name>tRNA</name>
        <dbReference type="ChEBI" id="CHEBI:17843"/>
    </ligand>
</feature>
<dbReference type="EC" id="3.1.1.29" evidence="1 7"/>
<evidence type="ECO:0000256" key="7">
    <source>
        <dbReference type="HAMAP-Rule" id="MF_00083"/>
    </source>
</evidence>
<evidence type="ECO:0000256" key="2">
    <source>
        <dbReference type="ARBA" id="ARBA00022555"/>
    </source>
</evidence>
<dbReference type="InterPro" id="IPR018171">
    <property type="entry name" value="Pept_tRNA_hydro_CS"/>
</dbReference>
<evidence type="ECO:0000256" key="8">
    <source>
        <dbReference type="RuleBase" id="RU000673"/>
    </source>
</evidence>
<dbReference type="PROSITE" id="PS01196">
    <property type="entry name" value="PEPT_TRNA_HYDROL_2"/>
    <property type="match status" value="1"/>
</dbReference>
<proteinExistence type="inferred from homology"/>
<dbReference type="Pfam" id="PF01195">
    <property type="entry name" value="Pept_tRNA_hydro"/>
    <property type="match status" value="1"/>
</dbReference>
<evidence type="ECO:0000256" key="9">
    <source>
        <dbReference type="RuleBase" id="RU004320"/>
    </source>
</evidence>
<dbReference type="Gene3D" id="3.40.50.1470">
    <property type="entry name" value="Peptidyl-tRNA hydrolase"/>
    <property type="match status" value="1"/>
</dbReference>
<dbReference type="NCBIfam" id="TIGR00447">
    <property type="entry name" value="pth"/>
    <property type="match status" value="1"/>
</dbReference>
<feature type="active site" description="Proton acceptor" evidence="7">
    <location>
        <position position="19"/>
    </location>
</feature>
<accession>A0ABS4G2C0</accession>
<dbReference type="EMBL" id="JAGGKC010000007">
    <property type="protein sequence ID" value="MBP1918690.1"/>
    <property type="molecule type" value="Genomic_DNA"/>
</dbReference>
<dbReference type="PROSITE" id="PS01195">
    <property type="entry name" value="PEPT_TRNA_HYDROL_1"/>
    <property type="match status" value="1"/>
</dbReference>
<feature type="site" description="Stabilizes the basic form of H active site to accept a proton" evidence="7">
    <location>
        <position position="91"/>
    </location>
</feature>
<dbReference type="RefSeq" id="WP_209458918.1">
    <property type="nucleotide sequence ID" value="NZ_JAGGKC010000007.1"/>
</dbReference>
<comment type="caution">
    <text evidence="10">The sequence shown here is derived from an EMBL/GenBank/DDBJ whole genome shotgun (WGS) entry which is preliminary data.</text>
</comment>
<comment type="function">
    <text evidence="7">Catalyzes the release of premature peptidyl moieties from peptidyl-tRNA molecules trapped in stalled 50S ribosomal subunits, and thus maintains levels of free tRNAs and 50S ribosomes.</text>
</comment>
<dbReference type="SUPFAM" id="SSF53178">
    <property type="entry name" value="Peptidyl-tRNA hydrolase-like"/>
    <property type="match status" value="1"/>
</dbReference>
<evidence type="ECO:0000313" key="11">
    <source>
        <dbReference type="Proteomes" id="UP001519271"/>
    </source>
</evidence>
<evidence type="ECO:0000256" key="6">
    <source>
        <dbReference type="ARBA" id="ARBA00050038"/>
    </source>
</evidence>
<evidence type="ECO:0000256" key="4">
    <source>
        <dbReference type="ARBA" id="ARBA00022884"/>
    </source>
</evidence>
<dbReference type="Proteomes" id="UP001519271">
    <property type="component" value="Unassembled WGS sequence"/>
</dbReference>
<name>A0ABS4G2C0_9CLOT</name>
<feature type="binding site" evidence="7">
    <location>
        <position position="64"/>
    </location>
    <ligand>
        <name>tRNA</name>
        <dbReference type="ChEBI" id="CHEBI:17843"/>
    </ligand>
</feature>
<feature type="site" description="Discriminates between blocked and unblocked aminoacyl-tRNA" evidence="7">
    <location>
        <position position="9"/>
    </location>
</feature>
<dbReference type="GO" id="GO:0004045">
    <property type="term" value="F:peptidyl-tRNA hydrolase activity"/>
    <property type="evidence" value="ECO:0007669"/>
    <property type="project" value="UniProtKB-EC"/>
</dbReference>
<evidence type="ECO:0000256" key="1">
    <source>
        <dbReference type="ARBA" id="ARBA00013260"/>
    </source>
</evidence>
<feature type="binding site" evidence="7">
    <location>
        <position position="112"/>
    </location>
    <ligand>
        <name>tRNA</name>
        <dbReference type="ChEBI" id="CHEBI:17843"/>
    </ligand>
</feature>
<dbReference type="InterPro" id="IPR036416">
    <property type="entry name" value="Pept_tRNA_hydro_sf"/>
</dbReference>
<comment type="subunit">
    <text evidence="7">Monomer.</text>
</comment>
<keyword evidence="2 7" id="KW-0820">tRNA-binding</keyword>
<protein>
    <recommendedName>
        <fullName evidence="6 7">Peptidyl-tRNA hydrolase</fullName>
        <shortName evidence="7">Pth</shortName>
        <ecNumber evidence="1 7">3.1.1.29</ecNumber>
    </recommendedName>
</protein>
<comment type="similarity">
    <text evidence="5 7 9">Belongs to the PTH family.</text>
</comment>
<keyword evidence="11" id="KW-1185">Reference proteome</keyword>
<dbReference type="CDD" id="cd00462">
    <property type="entry name" value="PTH"/>
    <property type="match status" value="1"/>
</dbReference>
<comment type="subcellular location">
    <subcellularLocation>
        <location evidence="7">Cytoplasm</location>
    </subcellularLocation>
</comment>
<dbReference type="InterPro" id="IPR001328">
    <property type="entry name" value="Pept_tRNA_hydro"/>
</dbReference>
<organism evidence="10 11">
    <name type="scientific">Youngiibacter multivorans</name>
    <dbReference type="NCBI Taxonomy" id="937251"/>
    <lineage>
        <taxon>Bacteria</taxon>
        <taxon>Bacillati</taxon>
        <taxon>Bacillota</taxon>
        <taxon>Clostridia</taxon>
        <taxon>Eubacteriales</taxon>
        <taxon>Clostridiaceae</taxon>
        <taxon>Youngiibacter</taxon>
    </lineage>
</organism>
<feature type="binding site" evidence="7">
    <location>
        <position position="14"/>
    </location>
    <ligand>
        <name>tRNA</name>
        <dbReference type="ChEBI" id="CHEBI:17843"/>
    </ligand>
</feature>
<gene>
    <name evidence="7" type="primary">pth</name>
    <name evidence="10" type="ORF">J2Z34_001167</name>
</gene>
<evidence type="ECO:0000313" key="10">
    <source>
        <dbReference type="EMBL" id="MBP1918690.1"/>
    </source>
</evidence>
<dbReference type="PANTHER" id="PTHR17224:SF1">
    <property type="entry name" value="PEPTIDYL-TRNA HYDROLASE"/>
    <property type="match status" value="1"/>
</dbReference>
<evidence type="ECO:0000256" key="5">
    <source>
        <dbReference type="ARBA" id="ARBA00038063"/>
    </source>
</evidence>
<keyword evidence="3 7" id="KW-0378">Hydrolase</keyword>
<evidence type="ECO:0000256" key="3">
    <source>
        <dbReference type="ARBA" id="ARBA00022801"/>
    </source>
</evidence>
<reference evidence="10 11" key="1">
    <citation type="submission" date="2021-03" db="EMBL/GenBank/DDBJ databases">
        <title>Genomic Encyclopedia of Type Strains, Phase IV (KMG-IV): sequencing the most valuable type-strain genomes for metagenomic binning, comparative biology and taxonomic classification.</title>
        <authorList>
            <person name="Goeker M."/>
        </authorList>
    </citation>
    <scope>NUCLEOTIDE SEQUENCE [LARGE SCALE GENOMIC DNA]</scope>
    <source>
        <strain evidence="10 11">DSM 6139</strain>
    </source>
</reference>
<keyword evidence="7" id="KW-0963">Cytoplasm</keyword>